<keyword evidence="3" id="KW-1185">Reference proteome</keyword>
<comment type="caution">
    <text evidence="2">The sequence shown here is derived from an EMBL/GenBank/DDBJ whole genome shotgun (WGS) entry which is preliminary data.</text>
</comment>
<feature type="region of interest" description="Disordered" evidence="1">
    <location>
        <begin position="174"/>
        <end position="247"/>
    </location>
</feature>
<organism evidence="2 3">
    <name type="scientific">Pythium insidiosum</name>
    <name type="common">Pythiosis disease agent</name>
    <dbReference type="NCBI Taxonomy" id="114742"/>
    <lineage>
        <taxon>Eukaryota</taxon>
        <taxon>Sar</taxon>
        <taxon>Stramenopiles</taxon>
        <taxon>Oomycota</taxon>
        <taxon>Peronosporomycetes</taxon>
        <taxon>Pythiales</taxon>
        <taxon>Pythiaceae</taxon>
        <taxon>Pythium</taxon>
    </lineage>
</organism>
<accession>A0AAD5LLP8</accession>
<dbReference type="EMBL" id="JAKCXM010000090">
    <property type="protein sequence ID" value="KAJ0403041.1"/>
    <property type="molecule type" value="Genomic_DNA"/>
</dbReference>
<dbReference type="Proteomes" id="UP001209570">
    <property type="component" value="Unassembled WGS sequence"/>
</dbReference>
<name>A0AAD5LLP8_PYTIN</name>
<proteinExistence type="predicted"/>
<protein>
    <recommendedName>
        <fullName evidence="4">PH domain-containing protein</fullName>
    </recommendedName>
</protein>
<evidence type="ECO:0000313" key="3">
    <source>
        <dbReference type="Proteomes" id="UP001209570"/>
    </source>
</evidence>
<reference evidence="2" key="1">
    <citation type="submission" date="2021-12" db="EMBL/GenBank/DDBJ databases">
        <title>Prjna785345.</title>
        <authorList>
            <person name="Rujirawat T."/>
            <person name="Krajaejun T."/>
        </authorList>
    </citation>
    <scope>NUCLEOTIDE SEQUENCE</scope>
    <source>
        <strain evidence="2">Pi057C3</strain>
    </source>
</reference>
<feature type="region of interest" description="Disordered" evidence="1">
    <location>
        <begin position="588"/>
        <end position="620"/>
    </location>
</feature>
<evidence type="ECO:0008006" key="4">
    <source>
        <dbReference type="Google" id="ProtNLM"/>
    </source>
</evidence>
<dbReference type="AlphaFoldDB" id="A0AAD5LLP8"/>
<sequence length="1255" mass="138109">MAPARKCTCLVDTESDSDDDQPTPTPPACLLVSASALASALDVEAAGGAPLSLRRKISGQRDPIATSTALHNSEALRQATSLANVFCACYDVDTVLTLVQRRERCLSPMQTLLLQRESLAAVFRFATAVPERRGAPAATPEAPDADHPHRRAFVATEIILRFYLKVIAWHGAPRAPPAAERSPEAPDETPVDSAAPLSPSRRFSAEAPPVSSPPHHHHILMFGSGVRGRGRGSARHIGAGSGGTAHGSGGLDVVDSLEIRGYVLRLEDLGESEWQAILAQLFHFLCVSRSRNMVTIAEAPATMDAPSQSQSQSQSPADDSVLVANMCRITKHLAVLPSVLPLLLGVRLQTDDGPRAWIHVLVQHAYSPEIATLVHGLMHLLQRRQLPLDEIMRSVVQTLAGAAPQSFSASTAQLFLAKRARVHERLSGCAEIATKVLLQQFPNTFRYYIQTKVQLASFESVEPFERELFPPRVPPSDASLHTEVKSAVLAALLGDPETLLRLADLSLAEIRFLDAYHASPAVSIPPVLVLDVMRCAIECSLHERTQLELFLPALHRLLDSLCASINFRQHMSTISEFASRDCFSDSDSDDSEASGLSLGDDDRERPLSGAARTSKEEQGTLPSRILPIDDDCLAKKDAIGAVPAPLCLSPTSGRQIMNHRPLTSTLLVMHVVEFLDAVIRMGIDSLDNRMTRLGLSTSLSHLFERYPSANVLHCRLLRLFLHLFDRHTTGRVNNPLLRSVFRPPNSIQEFILKKLHKSAKTHAYDAHLSILGVKIDKICSAPTLQQELIRQYCGATSGWADFCASLVARHYQQVDALDDTAVPSISNAAVSRRSSDGFDDVYPLSRPSSSSIDFLTEELQPFRRLPMEREGFGSSSNRAMGTEAVRPSDMLKSRAQSQFPQSINDILRSDTTTSFEAIEDDDTVAGVAYQKRAKWVKVQLKLDKATCILVCQDLPMPVSQSTTGQGAPTVASPIERSSSKKRAALSASKIKQLWEQHKPQWAQRPKKYVVCHARKWIAFGRSLKNPDVGAFGFQVDVFDRIREEDQTLTFVTRSEKTRTQWFDALEDAVYASRTLRQSFPDADEEANTMLVKCVATRREGTQMVYLAIPDVHVLGPLISSSFTLKSDVPEEIPFWGTFQGAHGVSKYCSLFKQCLRVVSVQEKRVYASGYSVIVEFDATLEAVDARSTATQPVKSRPSGQFHLHLEIPHRTQHSEQSVTCSFTDTYQVNNGQIIGLTRTIADSEKLLKLLCDDND</sequence>
<evidence type="ECO:0000313" key="2">
    <source>
        <dbReference type="EMBL" id="KAJ0403041.1"/>
    </source>
</evidence>
<gene>
    <name evidence="2" type="ORF">P43SY_009582</name>
</gene>
<evidence type="ECO:0000256" key="1">
    <source>
        <dbReference type="SAM" id="MobiDB-lite"/>
    </source>
</evidence>